<name>A0A1G5GF18_9FIRM</name>
<dbReference type="EMBL" id="FMUR01000020">
    <property type="protein sequence ID" value="SCY49941.1"/>
    <property type="molecule type" value="Genomic_DNA"/>
</dbReference>
<reference evidence="3" key="1">
    <citation type="submission" date="2016-10" db="EMBL/GenBank/DDBJ databases">
        <authorList>
            <person name="Varghese N."/>
            <person name="Submissions S."/>
        </authorList>
    </citation>
    <scope>NUCLEOTIDE SEQUENCE [LARGE SCALE GENOMIC DNA]</scope>
    <source>
        <strain evidence="3">XBD2006</strain>
    </source>
</reference>
<protein>
    <submittedName>
        <fullName evidence="2">Uncharacterized protein</fullName>
    </submittedName>
</protein>
<gene>
    <name evidence="2" type="ORF">SAMN02910451_02843</name>
</gene>
<organism evidence="2 3">
    <name type="scientific">Butyrivibrio hungatei</name>
    <dbReference type="NCBI Taxonomy" id="185008"/>
    <lineage>
        <taxon>Bacteria</taxon>
        <taxon>Bacillati</taxon>
        <taxon>Bacillota</taxon>
        <taxon>Clostridia</taxon>
        <taxon>Lachnospirales</taxon>
        <taxon>Lachnospiraceae</taxon>
        <taxon>Butyrivibrio</taxon>
    </lineage>
</organism>
<keyword evidence="1" id="KW-0472">Membrane</keyword>
<keyword evidence="1" id="KW-1133">Transmembrane helix</keyword>
<keyword evidence="3" id="KW-1185">Reference proteome</keyword>
<dbReference type="RefSeq" id="WP_074463242.1">
    <property type="nucleotide sequence ID" value="NZ_FMUR01000020.1"/>
</dbReference>
<evidence type="ECO:0000313" key="2">
    <source>
        <dbReference type="EMBL" id="SCY49941.1"/>
    </source>
</evidence>
<proteinExistence type="predicted"/>
<evidence type="ECO:0000256" key="1">
    <source>
        <dbReference type="SAM" id="Phobius"/>
    </source>
</evidence>
<dbReference type="Proteomes" id="UP000183047">
    <property type="component" value="Unassembled WGS sequence"/>
</dbReference>
<evidence type="ECO:0000313" key="3">
    <source>
        <dbReference type="Proteomes" id="UP000183047"/>
    </source>
</evidence>
<accession>A0A1G5GF18</accession>
<sequence length="182" mass="19688">MSNFFALVFLVAVVLAIIFLRKSSKLKKSGVDNAQAKKIGLISIGVAVIAIIVVGLTAPATEDSAISEEPKTESSDSIVVINADELGEYGQELVLNENTDSPDNTIGHFVPIGKYKVTNKGKYPTQVNVYKNEKHVTEEGWEEWADGNVVLIDVGESAEIEVQDGYFVNVDAPAHIELEAIN</sequence>
<dbReference type="AlphaFoldDB" id="A0A1G5GF18"/>
<keyword evidence="1" id="KW-0812">Transmembrane</keyword>
<feature type="transmembrane region" description="Helical" evidence="1">
    <location>
        <begin position="39"/>
        <end position="58"/>
    </location>
</feature>